<organism evidence="2 3">
    <name type="scientific">Amnibacterium kyonggiense</name>
    <dbReference type="NCBI Taxonomy" id="595671"/>
    <lineage>
        <taxon>Bacteria</taxon>
        <taxon>Bacillati</taxon>
        <taxon>Actinomycetota</taxon>
        <taxon>Actinomycetes</taxon>
        <taxon>Micrococcales</taxon>
        <taxon>Microbacteriaceae</taxon>
        <taxon>Amnibacterium</taxon>
    </lineage>
</organism>
<keyword evidence="3" id="KW-1185">Reference proteome</keyword>
<dbReference type="InterPro" id="IPR050700">
    <property type="entry name" value="YIM1/Zinc_Alcohol_DH_Fams"/>
</dbReference>
<accession>A0A4R7FSE7</accession>
<evidence type="ECO:0000259" key="1">
    <source>
        <dbReference type="SMART" id="SM00829"/>
    </source>
</evidence>
<dbReference type="SUPFAM" id="SSF51735">
    <property type="entry name" value="NAD(P)-binding Rossmann-fold domains"/>
    <property type="match status" value="1"/>
</dbReference>
<protein>
    <submittedName>
        <fullName evidence="2">NADPH:quinone reductase-like Zn-dependent oxidoreductase</fullName>
    </submittedName>
</protein>
<dbReference type="Pfam" id="PF13602">
    <property type="entry name" value="ADH_zinc_N_2"/>
    <property type="match status" value="1"/>
</dbReference>
<dbReference type="InterPro" id="IPR011032">
    <property type="entry name" value="GroES-like_sf"/>
</dbReference>
<feature type="domain" description="Enoyl reductase (ER)" evidence="1">
    <location>
        <begin position="30"/>
        <end position="323"/>
    </location>
</feature>
<comment type="caution">
    <text evidence="2">The sequence shown here is derived from an EMBL/GenBank/DDBJ whole genome shotgun (WGS) entry which is preliminary data.</text>
</comment>
<dbReference type="InterPro" id="IPR036291">
    <property type="entry name" value="NAD(P)-bd_dom_sf"/>
</dbReference>
<dbReference type="GO" id="GO:0016491">
    <property type="term" value="F:oxidoreductase activity"/>
    <property type="evidence" value="ECO:0007669"/>
    <property type="project" value="InterPro"/>
</dbReference>
<dbReference type="EMBL" id="SOAM01000001">
    <property type="protein sequence ID" value="TDS80787.1"/>
    <property type="molecule type" value="Genomic_DNA"/>
</dbReference>
<dbReference type="Pfam" id="PF08240">
    <property type="entry name" value="ADH_N"/>
    <property type="match status" value="1"/>
</dbReference>
<evidence type="ECO:0000313" key="2">
    <source>
        <dbReference type="EMBL" id="TDS80787.1"/>
    </source>
</evidence>
<sequence length="339" mass="34798">MTIRTWACDLPLPSVDVVPTMTAITQDELGGPEVLHLAEIDRPAPSIGEILVRVHAAAVNPADEMNRRTGVFSGRPPFVLGWDVSGVVAAVGPGVTVVRPGDEVFGLLPFPRGAGAYAEFAVGPARAFVRRPDGLSHVEAAALPLAGLTAWQALVETADVSPGDRVLVVGGAGGVGHLAVQIAAARGAHVIAVASGTNEALVRALGAAEVLDRRSIDWSEALTGLDVVFDTVGGDPARGIRVLRQGGVYVTTLPQRLAELADGARERGVRATGLFVESDRLGLSALVDLVAAGALRPVVAAVHPFRDAAAAHAAAHGPGKVVLVPDDADPLDTDRQAAP</sequence>
<dbReference type="PANTHER" id="PTHR11695:SF294">
    <property type="entry name" value="RETICULON-4-INTERACTING PROTEIN 1, MITOCHONDRIAL"/>
    <property type="match status" value="1"/>
</dbReference>
<dbReference type="AlphaFoldDB" id="A0A4R7FSE7"/>
<dbReference type="InterPro" id="IPR013154">
    <property type="entry name" value="ADH-like_N"/>
</dbReference>
<dbReference type="InterPro" id="IPR020843">
    <property type="entry name" value="ER"/>
</dbReference>
<dbReference type="Gene3D" id="3.40.50.720">
    <property type="entry name" value="NAD(P)-binding Rossmann-like Domain"/>
    <property type="match status" value="1"/>
</dbReference>
<dbReference type="Proteomes" id="UP000295344">
    <property type="component" value="Unassembled WGS sequence"/>
</dbReference>
<dbReference type="SMART" id="SM00829">
    <property type="entry name" value="PKS_ER"/>
    <property type="match status" value="1"/>
</dbReference>
<dbReference type="PANTHER" id="PTHR11695">
    <property type="entry name" value="ALCOHOL DEHYDROGENASE RELATED"/>
    <property type="match status" value="1"/>
</dbReference>
<dbReference type="CDD" id="cd05289">
    <property type="entry name" value="MDR_like_2"/>
    <property type="match status" value="1"/>
</dbReference>
<dbReference type="SUPFAM" id="SSF50129">
    <property type="entry name" value="GroES-like"/>
    <property type="match status" value="1"/>
</dbReference>
<gene>
    <name evidence="2" type="ORF">CLV52_1356</name>
</gene>
<reference evidence="2 3" key="1">
    <citation type="submission" date="2019-03" db="EMBL/GenBank/DDBJ databases">
        <title>Genomic Encyclopedia of Archaeal and Bacterial Type Strains, Phase II (KMG-II): from individual species to whole genera.</title>
        <authorList>
            <person name="Goeker M."/>
        </authorList>
    </citation>
    <scope>NUCLEOTIDE SEQUENCE [LARGE SCALE GENOMIC DNA]</scope>
    <source>
        <strain evidence="2 3">DSM 24782</strain>
    </source>
</reference>
<dbReference type="Gene3D" id="3.90.180.10">
    <property type="entry name" value="Medium-chain alcohol dehydrogenases, catalytic domain"/>
    <property type="match status" value="1"/>
</dbReference>
<name>A0A4R7FSE7_9MICO</name>
<evidence type="ECO:0000313" key="3">
    <source>
        <dbReference type="Proteomes" id="UP000295344"/>
    </source>
</evidence>
<proteinExistence type="predicted"/>